<dbReference type="RefSeq" id="WP_170136565.1">
    <property type="nucleotide sequence ID" value="NZ_FOMX01000002.1"/>
</dbReference>
<feature type="domain" description="ATPase AAA-type core" evidence="2">
    <location>
        <begin position="431"/>
        <end position="577"/>
    </location>
</feature>
<dbReference type="GO" id="GO:0006302">
    <property type="term" value="P:double-strand break repair"/>
    <property type="evidence" value="ECO:0007669"/>
    <property type="project" value="InterPro"/>
</dbReference>
<evidence type="ECO:0000313" key="5">
    <source>
        <dbReference type="Proteomes" id="UP000199400"/>
    </source>
</evidence>
<sequence length="633" mass="68656">MVHHKLRRLRVYGGFLDKLDIRFADGLNCIIGGRGSGKTTVLEFIRHALDRAPRSGTAAAKAAEDRLKNLLAANLGTSGYVELEFESQEGLVYQIRRGAHDAPQVTDAAGKPVRPEVLGSSVLVDAALFSHNQIEDIAQSPVAQRELIDRLCGQQSHAIETQLAQTTSRLRENAQRIIALHTRLQAAQRDLIDLSSWESKLAAANAALGEGGLADGLQAAAEHKALREQEKAALDRVRAALSKLRGLIGDTVLPQVKALAAALPEGLLKGPNGHVLADLSREINRKIVEIDLYVSSPLDKLALLERSVDDATAALAAVHAPQEARYAELAAVAAKSGARLAARDEAAREVMRLSASKGALGELQAELDAALRARGELRDELQRLRGDRHARRSAAAGNVSAHLGGKVRIILAPAADVVAYREFLVAVMRRSGKQYNAPIERLVAQVTPVQLGQFVDRDDHAALAATAEINPEFAESLLKALREAPEKRFELDVLELEDVPRIELQVQGDWRSSDKLSTGQKSAAILPILLMDSEAPLLVDQPEDNLDNSFITDAIIPQLAASRGRRQLVFITHNPNLPVLGEAAQVIVLEADGRNARLVAQGPVEAVKQHILRLMEGGREAFRQRQQRYEVAP</sequence>
<evidence type="ECO:0000259" key="3">
    <source>
        <dbReference type="Pfam" id="PF13476"/>
    </source>
</evidence>
<accession>A0A1I1TTU0</accession>
<organism evidence="4 5">
    <name type="scientific">Nannocystis exedens</name>
    <dbReference type="NCBI Taxonomy" id="54"/>
    <lineage>
        <taxon>Bacteria</taxon>
        <taxon>Pseudomonadati</taxon>
        <taxon>Myxococcota</taxon>
        <taxon>Polyangia</taxon>
        <taxon>Nannocystales</taxon>
        <taxon>Nannocystaceae</taxon>
        <taxon>Nannocystis</taxon>
    </lineage>
</organism>
<dbReference type="EMBL" id="FOMX01000002">
    <property type="protein sequence ID" value="SFD58940.1"/>
    <property type="molecule type" value="Genomic_DNA"/>
</dbReference>
<feature type="domain" description="Rad50/SbcC-type AAA" evidence="3">
    <location>
        <begin position="13"/>
        <end position="107"/>
    </location>
</feature>
<dbReference type="Pfam" id="PF13476">
    <property type="entry name" value="AAA_23"/>
    <property type="match status" value="1"/>
</dbReference>
<protein>
    <submittedName>
        <fullName evidence="4">AAA domain-containing protein</fullName>
    </submittedName>
</protein>
<gene>
    <name evidence="4" type="ORF">SAMN02745121_00764</name>
</gene>
<keyword evidence="5" id="KW-1185">Reference proteome</keyword>
<reference evidence="5" key="1">
    <citation type="submission" date="2016-10" db="EMBL/GenBank/DDBJ databases">
        <authorList>
            <person name="Varghese N."/>
            <person name="Submissions S."/>
        </authorList>
    </citation>
    <scope>NUCLEOTIDE SEQUENCE [LARGE SCALE GENOMIC DNA]</scope>
    <source>
        <strain evidence="5">ATCC 25963</strain>
    </source>
</reference>
<dbReference type="Proteomes" id="UP000199400">
    <property type="component" value="Unassembled WGS sequence"/>
</dbReference>
<dbReference type="STRING" id="54.SAMN02745121_00764"/>
<dbReference type="GO" id="GO:0016887">
    <property type="term" value="F:ATP hydrolysis activity"/>
    <property type="evidence" value="ECO:0007669"/>
    <property type="project" value="InterPro"/>
</dbReference>
<dbReference type="PANTHER" id="PTHR32114">
    <property type="entry name" value="ABC TRANSPORTER ABCH.3"/>
    <property type="match status" value="1"/>
</dbReference>
<dbReference type="Pfam" id="PF13304">
    <property type="entry name" value="AAA_21"/>
    <property type="match status" value="1"/>
</dbReference>
<evidence type="ECO:0000259" key="2">
    <source>
        <dbReference type="Pfam" id="PF13304"/>
    </source>
</evidence>
<keyword evidence="1" id="KW-0175">Coiled coil</keyword>
<name>A0A1I1TTU0_9BACT</name>
<dbReference type="SUPFAM" id="SSF52540">
    <property type="entry name" value="P-loop containing nucleoside triphosphate hydrolases"/>
    <property type="match status" value="1"/>
</dbReference>
<dbReference type="Gene3D" id="3.40.50.300">
    <property type="entry name" value="P-loop containing nucleotide triphosphate hydrolases"/>
    <property type="match status" value="2"/>
</dbReference>
<dbReference type="AlphaFoldDB" id="A0A1I1TTU0"/>
<dbReference type="InterPro" id="IPR003959">
    <property type="entry name" value="ATPase_AAA_core"/>
</dbReference>
<evidence type="ECO:0000256" key="1">
    <source>
        <dbReference type="SAM" id="Coils"/>
    </source>
</evidence>
<dbReference type="GO" id="GO:0005524">
    <property type="term" value="F:ATP binding"/>
    <property type="evidence" value="ECO:0007669"/>
    <property type="project" value="InterPro"/>
</dbReference>
<dbReference type="InterPro" id="IPR027417">
    <property type="entry name" value="P-loop_NTPase"/>
</dbReference>
<proteinExistence type="predicted"/>
<feature type="coiled-coil region" evidence="1">
    <location>
        <begin position="360"/>
        <end position="387"/>
    </location>
</feature>
<evidence type="ECO:0000313" key="4">
    <source>
        <dbReference type="EMBL" id="SFD58940.1"/>
    </source>
</evidence>
<dbReference type="InterPro" id="IPR038729">
    <property type="entry name" value="Rad50/SbcC_AAA"/>
</dbReference>
<dbReference type="PANTHER" id="PTHR32114:SF2">
    <property type="entry name" value="ABC TRANSPORTER ABCH.3"/>
    <property type="match status" value="1"/>
</dbReference>